<feature type="compositionally biased region" description="Low complexity" evidence="15">
    <location>
        <begin position="815"/>
        <end position="844"/>
    </location>
</feature>
<comment type="similarity">
    <text evidence="2 14">Belongs to the MCM family.</text>
</comment>
<dbReference type="PANTHER" id="PTHR11630:SF48">
    <property type="entry name" value="DNA HELICASE MCM9"/>
    <property type="match status" value="1"/>
</dbReference>
<dbReference type="InterPro" id="IPR001208">
    <property type="entry name" value="MCM_dom"/>
</dbReference>
<keyword evidence="6" id="KW-0378">Hydrolase</keyword>
<feature type="compositionally biased region" description="Polar residues" evidence="15">
    <location>
        <begin position="995"/>
        <end position="1017"/>
    </location>
</feature>
<feature type="region of interest" description="Disordered" evidence="15">
    <location>
        <begin position="704"/>
        <end position="763"/>
    </location>
</feature>
<dbReference type="SMART" id="SM00382">
    <property type="entry name" value="AAA"/>
    <property type="match status" value="1"/>
</dbReference>
<feature type="compositionally biased region" description="Acidic residues" evidence="15">
    <location>
        <begin position="910"/>
        <end position="922"/>
    </location>
</feature>
<dbReference type="GO" id="GO:0003697">
    <property type="term" value="F:single-stranded DNA binding"/>
    <property type="evidence" value="ECO:0007669"/>
    <property type="project" value="TreeGrafter"/>
</dbReference>
<evidence type="ECO:0000313" key="19">
    <source>
        <dbReference type="Proteomes" id="UP000001396"/>
    </source>
</evidence>
<dbReference type="InterPro" id="IPR041562">
    <property type="entry name" value="MCM_lid"/>
</dbReference>
<dbReference type="GO" id="GO:0042555">
    <property type="term" value="C:MCM complex"/>
    <property type="evidence" value="ECO:0007669"/>
    <property type="project" value="TreeGrafter"/>
</dbReference>
<keyword evidence="5" id="KW-0227">DNA damage</keyword>
<dbReference type="AlphaFoldDB" id="D3B491"/>
<evidence type="ECO:0000259" key="17">
    <source>
        <dbReference type="PROSITE" id="PS50051"/>
    </source>
</evidence>
<dbReference type="Pfam" id="PF17855">
    <property type="entry name" value="MCM_lid"/>
    <property type="match status" value="1"/>
</dbReference>
<keyword evidence="11" id="KW-0539">Nucleus</keyword>
<dbReference type="InterPro" id="IPR018525">
    <property type="entry name" value="MCM_CS"/>
</dbReference>
<evidence type="ECO:0000256" key="8">
    <source>
        <dbReference type="ARBA" id="ARBA00022840"/>
    </source>
</evidence>
<dbReference type="Proteomes" id="UP000001396">
    <property type="component" value="Unassembled WGS sequence"/>
</dbReference>
<dbReference type="GO" id="GO:0016787">
    <property type="term" value="F:hydrolase activity"/>
    <property type="evidence" value="ECO:0007669"/>
    <property type="project" value="UniProtKB-KW"/>
</dbReference>
<dbReference type="RefSeq" id="XP_020436256.1">
    <property type="nucleotide sequence ID" value="XM_020574184.1"/>
</dbReference>
<comment type="caution">
    <text evidence="18">The sequence shown here is derived from an EMBL/GenBank/DDBJ whole genome shotgun (WGS) entry which is preliminary data.</text>
</comment>
<dbReference type="PRINTS" id="PR01657">
    <property type="entry name" value="MCMFAMILY"/>
</dbReference>
<evidence type="ECO:0000256" key="14">
    <source>
        <dbReference type="RuleBase" id="RU004070"/>
    </source>
</evidence>
<evidence type="ECO:0000313" key="18">
    <source>
        <dbReference type="EMBL" id="EFA84139.1"/>
    </source>
</evidence>
<feature type="compositionally biased region" description="Acidic residues" evidence="15">
    <location>
        <begin position="1019"/>
        <end position="1028"/>
    </location>
</feature>
<evidence type="ECO:0000256" key="13">
    <source>
        <dbReference type="ARBA" id="ARBA00047995"/>
    </source>
</evidence>
<dbReference type="GO" id="GO:0000724">
    <property type="term" value="P:double-strand break repair via homologous recombination"/>
    <property type="evidence" value="ECO:0007669"/>
    <property type="project" value="TreeGrafter"/>
</dbReference>
<dbReference type="SUPFAM" id="SSF52540">
    <property type="entry name" value="P-loop containing nucleoside triphosphate hydrolases"/>
    <property type="match status" value="1"/>
</dbReference>
<dbReference type="Pfam" id="PF00493">
    <property type="entry name" value="MCM"/>
    <property type="match status" value="1"/>
</dbReference>
<dbReference type="GO" id="GO:0005634">
    <property type="term" value="C:nucleus"/>
    <property type="evidence" value="ECO:0007669"/>
    <property type="project" value="UniProtKB-SubCell"/>
</dbReference>
<keyword evidence="16" id="KW-0472">Membrane</keyword>
<feature type="compositionally biased region" description="Acidic residues" evidence="15">
    <location>
        <begin position="711"/>
        <end position="763"/>
    </location>
</feature>
<dbReference type="SUPFAM" id="SSF50249">
    <property type="entry name" value="Nucleic acid-binding proteins"/>
    <property type="match status" value="1"/>
</dbReference>
<feature type="compositionally biased region" description="Polar residues" evidence="15">
    <location>
        <begin position="897"/>
        <end position="909"/>
    </location>
</feature>
<dbReference type="OMA" id="RRGECHM"/>
<evidence type="ECO:0000256" key="12">
    <source>
        <dbReference type="ARBA" id="ARBA00042301"/>
    </source>
</evidence>
<dbReference type="EMBL" id="ADBJ01000010">
    <property type="protein sequence ID" value="EFA84139.1"/>
    <property type="molecule type" value="Genomic_DNA"/>
</dbReference>
<keyword evidence="16" id="KW-1133">Transmembrane helix</keyword>
<feature type="transmembrane region" description="Helical" evidence="16">
    <location>
        <begin position="348"/>
        <end position="369"/>
    </location>
</feature>
<evidence type="ECO:0000256" key="10">
    <source>
        <dbReference type="ARBA" id="ARBA00023204"/>
    </source>
</evidence>
<name>D3B491_HETP5</name>
<keyword evidence="7" id="KW-0347">Helicase</keyword>
<feature type="compositionally biased region" description="Low complexity" evidence="15">
    <location>
        <begin position="878"/>
        <end position="896"/>
    </location>
</feature>
<keyword evidence="16" id="KW-0812">Transmembrane</keyword>
<dbReference type="FunCoup" id="D3B491">
    <property type="interactions" value="67"/>
</dbReference>
<dbReference type="Gene3D" id="3.40.50.300">
    <property type="entry name" value="P-loop containing nucleotide triphosphate hydrolases"/>
    <property type="match status" value="1"/>
</dbReference>
<keyword evidence="19" id="KW-1185">Reference proteome</keyword>
<dbReference type="PROSITE" id="PS00847">
    <property type="entry name" value="MCM_1"/>
    <property type="match status" value="1"/>
</dbReference>
<dbReference type="Pfam" id="PF26066">
    <property type="entry name" value="MCM9_N"/>
    <property type="match status" value="1"/>
</dbReference>
<protein>
    <recommendedName>
        <fullName evidence="3">DNA helicase</fullName>
        <ecNumber evidence="3">3.6.4.12</ecNumber>
    </recommendedName>
    <alternativeName>
        <fullName evidence="12">Minichromosome maintenance 9</fullName>
    </alternativeName>
</protein>
<dbReference type="Gene3D" id="2.20.28.10">
    <property type="match status" value="1"/>
</dbReference>
<dbReference type="InterPro" id="IPR012340">
    <property type="entry name" value="NA-bd_OB-fold"/>
</dbReference>
<keyword evidence="8 14" id="KW-0067">ATP-binding</keyword>
<keyword evidence="10" id="KW-0234">DNA repair</keyword>
<evidence type="ECO:0000256" key="7">
    <source>
        <dbReference type="ARBA" id="ARBA00022806"/>
    </source>
</evidence>
<dbReference type="PROSITE" id="PS50051">
    <property type="entry name" value="MCM_2"/>
    <property type="match status" value="1"/>
</dbReference>
<evidence type="ECO:0000256" key="15">
    <source>
        <dbReference type="SAM" id="MobiDB-lite"/>
    </source>
</evidence>
<evidence type="ECO:0000256" key="1">
    <source>
        <dbReference type="ARBA" id="ARBA00004123"/>
    </source>
</evidence>
<dbReference type="InterPro" id="IPR058768">
    <property type="entry name" value="MCM9_N"/>
</dbReference>
<gene>
    <name evidence="18" type="primary">mcm9</name>
    <name evidence="18" type="ORF">PPL_03213</name>
</gene>
<dbReference type="InterPro" id="IPR027417">
    <property type="entry name" value="P-loop_NTPase"/>
</dbReference>
<dbReference type="Pfam" id="PF17207">
    <property type="entry name" value="MCM_OB"/>
    <property type="match status" value="1"/>
</dbReference>
<proteinExistence type="inferred from homology"/>
<evidence type="ECO:0000256" key="16">
    <source>
        <dbReference type="SAM" id="Phobius"/>
    </source>
</evidence>
<feature type="region of interest" description="Disordered" evidence="15">
    <location>
        <begin position="871"/>
        <end position="1028"/>
    </location>
</feature>
<comment type="catalytic activity">
    <reaction evidence="13">
        <text>ATP + H2O = ADP + phosphate + H(+)</text>
        <dbReference type="Rhea" id="RHEA:13065"/>
        <dbReference type="ChEBI" id="CHEBI:15377"/>
        <dbReference type="ChEBI" id="CHEBI:15378"/>
        <dbReference type="ChEBI" id="CHEBI:30616"/>
        <dbReference type="ChEBI" id="CHEBI:43474"/>
        <dbReference type="ChEBI" id="CHEBI:456216"/>
        <dbReference type="EC" id="3.6.4.12"/>
    </reaction>
</comment>
<dbReference type="EC" id="3.6.4.12" evidence="3"/>
<reference evidence="18 19" key="1">
    <citation type="journal article" date="2011" name="Genome Res.">
        <title>Phylogeny-wide analysis of social amoeba genomes highlights ancient origins for complex intercellular communication.</title>
        <authorList>
            <person name="Heidel A.J."/>
            <person name="Lawal H.M."/>
            <person name="Felder M."/>
            <person name="Schilde C."/>
            <person name="Helps N.R."/>
            <person name="Tunggal B."/>
            <person name="Rivero F."/>
            <person name="John U."/>
            <person name="Schleicher M."/>
            <person name="Eichinger L."/>
            <person name="Platzer M."/>
            <person name="Noegel A.A."/>
            <person name="Schaap P."/>
            <person name="Gloeckner G."/>
        </authorList>
    </citation>
    <scope>NUCLEOTIDE SEQUENCE [LARGE SCALE GENOMIC DNA]</scope>
    <source>
        <strain evidence="19">ATCC 26659 / Pp 5 / PN500</strain>
    </source>
</reference>
<dbReference type="FunFam" id="3.40.50.300:FF:000671">
    <property type="entry name" value="DNA helicase MCM9 isoform X1"/>
    <property type="match status" value="1"/>
</dbReference>
<dbReference type="GO" id="GO:0006260">
    <property type="term" value="P:DNA replication"/>
    <property type="evidence" value="ECO:0007669"/>
    <property type="project" value="InterPro"/>
</dbReference>
<evidence type="ECO:0000256" key="9">
    <source>
        <dbReference type="ARBA" id="ARBA00023125"/>
    </source>
</evidence>
<evidence type="ECO:0000256" key="3">
    <source>
        <dbReference type="ARBA" id="ARBA00012551"/>
    </source>
</evidence>
<dbReference type="InterPro" id="IPR003593">
    <property type="entry name" value="AAA+_ATPase"/>
</dbReference>
<comment type="subcellular location">
    <subcellularLocation>
        <location evidence="1">Nucleus</location>
    </subcellularLocation>
</comment>
<accession>D3B491</accession>
<organism evidence="18 19">
    <name type="scientific">Heterostelium pallidum (strain ATCC 26659 / Pp 5 / PN500)</name>
    <name type="common">Cellular slime mold</name>
    <name type="synonym">Polysphondylium pallidum</name>
    <dbReference type="NCBI Taxonomy" id="670386"/>
    <lineage>
        <taxon>Eukaryota</taxon>
        <taxon>Amoebozoa</taxon>
        <taxon>Evosea</taxon>
        <taxon>Eumycetozoa</taxon>
        <taxon>Dictyostelia</taxon>
        <taxon>Acytosteliales</taxon>
        <taxon>Acytosteliaceae</taxon>
        <taxon>Heterostelium</taxon>
    </lineage>
</organism>
<dbReference type="PANTHER" id="PTHR11630">
    <property type="entry name" value="DNA REPLICATION LICENSING FACTOR MCM FAMILY MEMBER"/>
    <property type="match status" value="1"/>
</dbReference>
<dbReference type="GeneID" id="31358736"/>
<dbReference type="Gene3D" id="2.40.50.140">
    <property type="entry name" value="Nucleic acid-binding proteins"/>
    <property type="match status" value="1"/>
</dbReference>
<dbReference type="STRING" id="670386.D3B491"/>
<dbReference type="GO" id="GO:0005524">
    <property type="term" value="F:ATP binding"/>
    <property type="evidence" value="ECO:0007669"/>
    <property type="project" value="UniProtKB-KW"/>
</dbReference>
<sequence>MYTLYDFENFTREEILDFFTKLLIAHYPQQIESIMLKQDQSIYHSLQVEFPMILEGDVNFGPLFIAEPRKLLPLFHEALLISQERIKALYTEGGVNVPVNRNTFNAHSNTSQQQQQQQVFNPSQLTIKKNCRVRVSELPICREIRKSFLPRSNEYGLFVEFRGTVIRTGSTKIVERSKYYVCTKCKESFKVHIDYEQHNQFDVPKRCPNPRRCENQYFKPMQDGSSSMDEHCDYQEIKLQENIHQIGAGTIPRSIMVILQEDLVDSCQAGDDIIVSGVVIRRWRPLKTEERCEVEMVLLANNVRVMNEQRFGAGLTDELKCQFEDFWIAHEANPLVGRNLILRSVCSGVYGMFVVKLALMLVMIGGVSINDRETNTKRRGECHMLLVGEPGTGKSQFLKYAAKVASRSVLTTGIGTTSAGLTAAVVKEQGGEMMLEAGALVLADGGVCCIDEFSGINEKDRATIHEAMEQQTISIAKAGIITSLHTRCSIIAATNAKGKYDEQQSLMVNTNLASPLLSRFDIILIITDDQEPEWDRMISEFILRRGQPLKESDDKFWNENLQSYLYYIKNTFNPTLSEDSKLLLDAYFQKQRTGATQRNEARITTRLLESLIRLSQAHARLMFRNVVEIQDAIFAIYMIECSAESSCILTCLNAQQSRFPEDPEHDYKQIERAIKNSLGLYDISYNPSKRKKTKPKETFHTVNKSWINSNYDDDEEEEEVEDDGNEADEENEEETEQVEEVDEVEEVHAEEEVEEVEEVEAEEPGVFEEANEFIRDDIIAGGFVQPQQSVIINDQEASQHNMDESDISFRLDIDTTTSNSSNDNTKSKGSGNNNNNNNSGKSLNGNVVTTFIDDEDMFNDLSDNIIMKRSTTPTTITNNNKNNNNNNNNKQQQQKQSQTTRVNKTTTNDNDLDGIEFDDDTVEISQVPVSSQARRSQVKHLSSQNSTQFNESLAELQREMDQQQESSMNWEFSPEVDYGKVRSDDQLPSDEEIEQSQVTTDNHTSHQQIQSSTTKSSMFDDDLEDLEM</sequence>
<evidence type="ECO:0000256" key="4">
    <source>
        <dbReference type="ARBA" id="ARBA00022741"/>
    </source>
</evidence>
<dbReference type="InterPro" id="IPR033762">
    <property type="entry name" value="MCM_OB"/>
</dbReference>
<evidence type="ECO:0000256" key="2">
    <source>
        <dbReference type="ARBA" id="ARBA00008010"/>
    </source>
</evidence>
<feature type="domain" description="MCM C-terminal AAA(+) ATPase" evidence="17">
    <location>
        <begin position="337"/>
        <end position="542"/>
    </location>
</feature>
<feature type="region of interest" description="Disordered" evidence="15">
    <location>
        <begin position="814"/>
        <end position="844"/>
    </location>
</feature>
<feature type="compositionally biased region" description="Polar residues" evidence="15">
    <location>
        <begin position="923"/>
        <end position="951"/>
    </location>
</feature>
<keyword evidence="4 14" id="KW-0547">Nucleotide-binding</keyword>
<keyword evidence="9 14" id="KW-0238">DNA-binding</keyword>
<dbReference type="SMART" id="SM00350">
    <property type="entry name" value="MCM"/>
    <property type="match status" value="1"/>
</dbReference>
<dbReference type="GO" id="GO:0017116">
    <property type="term" value="F:single-stranded DNA helicase activity"/>
    <property type="evidence" value="ECO:0007669"/>
    <property type="project" value="TreeGrafter"/>
</dbReference>
<dbReference type="InParanoid" id="D3B491"/>
<evidence type="ECO:0000256" key="5">
    <source>
        <dbReference type="ARBA" id="ARBA00022763"/>
    </source>
</evidence>
<dbReference type="InterPro" id="IPR031327">
    <property type="entry name" value="MCM"/>
</dbReference>
<evidence type="ECO:0000256" key="6">
    <source>
        <dbReference type="ARBA" id="ARBA00022801"/>
    </source>
</evidence>
<evidence type="ECO:0000256" key="11">
    <source>
        <dbReference type="ARBA" id="ARBA00023242"/>
    </source>
</evidence>